<dbReference type="InterPro" id="IPR050154">
    <property type="entry name" value="UbiB_kinase"/>
</dbReference>
<evidence type="ECO:0000259" key="3">
    <source>
        <dbReference type="PROSITE" id="PS50011"/>
    </source>
</evidence>
<keyword evidence="4" id="KW-0808">Transferase</keyword>
<dbReference type="PROSITE" id="PS50011">
    <property type="entry name" value="PROTEIN_KINASE_DOM"/>
    <property type="match status" value="1"/>
</dbReference>
<dbReference type="GO" id="GO:0005524">
    <property type="term" value="F:ATP binding"/>
    <property type="evidence" value="ECO:0007669"/>
    <property type="project" value="InterPro"/>
</dbReference>
<comment type="similarity">
    <text evidence="1">Belongs to the protein kinase superfamily. ADCK protein kinase family.</text>
</comment>
<dbReference type="CDD" id="cd05121">
    <property type="entry name" value="ABC1_ADCK3-like"/>
    <property type="match status" value="1"/>
</dbReference>
<dbReference type="EMBL" id="JABASA010000001">
    <property type="protein sequence ID" value="NMD48088.1"/>
    <property type="molecule type" value="Genomic_DNA"/>
</dbReference>
<feature type="transmembrane region" description="Helical" evidence="2">
    <location>
        <begin position="499"/>
        <end position="520"/>
    </location>
</feature>
<protein>
    <submittedName>
        <fullName evidence="4">AarF/ABC1/UbiB kinase family protein</fullName>
    </submittedName>
</protein>
<dbReference type="PANTHER" id="PTHR10566">
    <property type="entry name" value="CHAPERONE-ACTIVITY OF BC1 COMPLEX CABC1 -RELATED"/>
    <property type="match status" value="1"/>
</dbReference>
<dbReference type="Pfam" id="PF03109">
    <property type="entry name" value="ABC1"/>
    <property type="match status" value="1"/>
</dbReference>
<dbReference type="PANTHER" id="PTHR10566:SF113">
    <property type="entry name" value="PROTEIN ACTIVITY OF BC1 COMPLEX KINASE 7, CHLOROPLASTIC"/>
    <property type="match status" value="1"/>
</dbReference>
<dbReference type="AlphaFoldDB" id="A0A7X9LBL4"/>
<evidence type="ECO:0000256" key="1">
    <source>
        <dbReference type="ARBA" id="ARBA00009670"/>
    </source>
</evidence>
<feature type="domain" description="Protein kinase" evidence="3">
    <location>
        <begin position="103"/>
        <end position="524"/>
    </location>
</feature>
<reference evidence="4 5" key="1">
    <citation type="submission" date="2020-04" db="EMBL/GenBank/DDBJ databases">
        <title>MicrobeNet Type strains.</title>
        <authorList>
            <person name="Nicholson A.C."/>
        </authorList>
    </citation>
    <scope>NUCLEOTIDE SEQUENCE [LARGE SCALE GENOMIC DNA]</scope>
    <source>
        <strain evidence="4 5">DSM 22768</strain>
    </source>
</reference>
<name>A0A7X9LBL4_STRRT</name>
<comment type="caution">
    <text evidence="4">The sequence shown here is derived from an EMBL/GenBank/DDBJ whole genome shotgun (WGS) entry which is preliminary data.</text>
</comment>
<dbReference type="RefSeq" id="WP_193522714.1">
    <property type="nucleotide sequence ID" value="NZ_JABASA010000001.1"/>
</dbReference>
<gene>
    <name evidence="4" type="ORF">HHO37_00025</name>
</gene>
<keyword evidence="4" id="KW-0418">Kinase</keyword>
<dbReference type="GO" id="GO:0004672">
    <property type="term" value="F:protein kinase activity"/>
    <property type="evidence" value="ECO:0007669"/>
    <property type="project" value="InterPro"/>
</dbReference>
<dbReference type="InterPro" id="IPR011009">
    <property type="entry name" value="Kinase-like_dom_sf"/>
</dbReference>
<accession>A0A7X9LBL4</accession>
<feature type="transmembrane region" description="Helical" evidence="2">
    <location>
        <begin position="475"/>
        <end position="493"/>
    </location>
</feature>
<dbReference type="Proteomes" id="UP000532121">
    <property type="component" value="Unassembled WGS sequence"/>
</dbReference>
<keyword evidence="2" id="KW-0812">Transmembrane</keyword>
<dbReference type="InterPro" id="IPR004147">
    <property type="entry name" value="ABC1_dom"/>
</dbReference>
<evidence type="ECO:0000256" key="2">
    <source>
        <dbReference type="SAM" id="Phobius"/>
    </source>
</evidence>
<dbReference type="SUPFAM" id="SSF56112">
    <property type="entry name" value="Protein kinase-like (PK-like)"/>
    <property type="match status" value="1"/>
</dbReference>
<proteinExistence type="inferred from homology"/>
<evidence type="ECO:0000313" key="5">
    <source>
        <dbReference type="Proteomes" id="UP000532121"/>
    </source>
</evidence>
<dbReference type="InterPro" id="IPR000719">
    <property type="entry name" value="Prot_kinase_dom"/>
</dbReference>
<keyword evidence="2" id="KW-0472">Membrane</keyword>
<organism evidence="4 5">
    <name type="scientific">Streptococcus ratti</name>
    <dbReference type="NCBI Taxonomy" id="1341"/>
    <lineage>
        <taxon>Bacteria</taxon>
        <taxon>Bacillati</taxon>
        <taxon>Bacillota</taxon>
        <taxon>Bacilli</taxon>
        <taxon>Lactobacillales</taxon>
        <taxon>Streptococcaceae</taxon>
        <taxon>Streptococcus</taxon>
    </lineage>
</organism>
<dbReference type="Gene3D" id="1.10.510.10">
    <property type="entry name" value="Transferase(Phosphotransferase) domain 1"/>
    <property type="match status" value="1"/>
</dbReference>
<evidence type="ECO:0000313" key="4">
    <source>
        <dbReference type="EMBL" id="NMD48088.1"/>
    </source>
</evidence>
<sequence length="524" mass="59218">MSTKRLREIVAVFSSVGLTALKDKRKPLNDRTAPQKLRQAFEKLGSSFVKIGQILSTRSDLLPEAYIKELSKLQSDVQPLSKDVVMSAIQAELKEPIDRVFQWVSDDSLASGSVAQTHLAKLYSGQEVVIKIQRPHLADVIEEDISLLIRLSRRIPSAFIPVVNVTDVLYQLKDSLILEIDFRNEAQAMLDFAELNQGIKCVAVPAVFSDYTTRHMIVEEYVSGIPINHYEDLLKAGYDLEDIGRKLMLSFIKQVFKDGCFHGDPHPGNLLIHEGQIYFIDFGITGRLEDTMRSSLNDILYSFTAQDVDGMTRAVLDITSFDTSINKMELSQDVERMLAKYSSLDLGDLSITDFLQDLVDIFLKNHLKAPSQIVILEKASLQIEGIFRNLAPNIDLMTLAKNYFLENMGPDLLKQALNKEALLIELFYLLKNGKNVPRRINQLLEQVLNGRILINHDFYDYANRVKTVNGIANRLIFSLIFLALMLSAGLFSLNTEMQSLSVFLLVLAMLVLILEMICIVKSRR</sequence>
<keyword evidence="2" id="KW-1133">Transmembrane helix</keyword>